<dbReference type="Gene3D" id="3.90.70.10">
    <property type="entry name" value="Cysteine proteinases"/>
    <property type="match status" value="1"/>
</dbReference>
<reference evidence="4" key="2">
    <citation type="submission" date="2025-08" db="UniProtKB">
        <authorList>
            <consortium name="RefSeq"/>
        </authorList>
    </citation>
    <scope>IDENTIFICATION</scope>
    <source>
        <tissue evidence="4">Leaf</tissue>
    </source>
</reference>
<evidence type="ECO:0000313" key="4">
    <source>
        <dbReference type="RefSeq" id="XP_010468023.1"/>
    </source>
</evidence>
<evidence type="ECO:0000259" key="2">
    <source>
        <dbReference type="Pfam" id="PF00112"/>
    </source>
</evidence>
<dbReference type="SUPFAM" id="SSF54001">
    <property type="entry name" value="Cysteine proteinases"/>
    <property type="match status" value="1"/>
</dbReference>
<protein>
    <submittedName>
        <fullName evidence="4">Thiol protease aleurain-like</fullName>
    </submittedName>
</protein>
<reference evidence="3" key="1">
    <citation type="journal article" date="2014" name="Nat. Commun.">
        <title>The emerging biofuel crop Camelina sativa retains a highly undifferentiated hexaploid genome structure.</title>
        <authorList>
            <person name="Kagale S."/>
            <person name="Koh C."/>
            <person name="Nixon J."/>
            <person name="Bollina V."/>
            <person name="Clarke W.E."/>
            <person name="Tuteja R."/>
            <person name="Spillane C."/>
            <person name="Robinson S.J."/>
            <person name="Links M.G."/>
            <person name="Clarke C."/>
            <person name="Higgins E.E."/>
            <person name="Huebert T."/>
            <person name="Sharpe A.G."/>
            <person name="Parkin I.A."/>
        </authorList>
    </citation>
    <scope>NUCLEOTIDE SEQUENCE [LARGE SCALE GENOMIC DNA]</scope>
    <source>
        <strain evidence="3">cv. DH55</strain>
    </source>
</reference>
<sequence length="257" mass="29155">MDQGRGGIGAKPKRQNAFAQAKKQGQAKQKKEPLRTIEPSNESIFREIFGPHTILKDWSVVLGIIGDVLEQVKDYCWAIVFARLMQAIYNQGLPTTLQHEFSFLELVDHIKPKEFENFALANLKIAFDHIASHGIMKKPVKRGNERASSKGLRIKKTFHLYEDVDSTFIREELDKYPVGLTLTPTVEFAYIGKKIYNLPKKVVTPSSTLHCILLIGYGVTEQGKLFFIGQNSWGTDWGCRGYVRIIIDELCDIISLK</sequence>
<feature type="compositionally biased region" description="Low complexity" evidence="1">
    <location>
        <begin position="15"/>
        <end position="27"/>
    </location>
</feature>
<feature type="region of interest" description="Disordered" evidence="1">
    <location>
        <begin position="1"/>
        <end position="36"/>
    </location>
</feature>
<feature type="domain" description="Peptidase C1A papain C-terminal" evidence="2">
    <location>
        <begin position="76"/>
        <end position="253"/>
    </location>
</feature>
<dbReference type="InterPro" id="IPR000668">
    <property type="entry name" value="Peptidase_C1A_C"/>
</dbReference>
<dbReference type="GeneID" id="104748026"/>
<gene>
    <name evidence="4" type="primary">LOC104748026</name>
</gene>
<dbReference type="RefSeq" id="XP_010468023.1">
    <property type="nucleotide sequence ID" value="XM_010469721.1"/>
</dbReference>
<dbReference type="InterPro" id="IPR025660">
    <property type="entry name" value="Pept_his_AS"/>
</dbReference>
<evidence type="ECO:0000313" key="3">
    <source>
        <dbReference type="Proteomes" id="UP000694864"/>
    </source>
</evidence>
<accession>A0ABM0WAE0</accession>
<dbReference type="InterPro" id="IPR038765">
    <property type="entry name" value="Papain-like_cys_pep_sf"/>
</dbReference>
<evidence type="ECO:0000256" key="1">
    <source>
        <dbReference type="SAM" id="MobiDB-lite"/>
    </source>
</evidence>
<dbReference type="Proteomes" id="UP000694864">
    <property type="component" value="Chromosome 15"/>
</dbReference>
<dbReference type="Pfam" id="PF00112">
    <property type="entry name" value="Peptidase_C1"/>
    <property type="match status" value="1"/>
</dbReference>
<organism evidence="3 4">
    <name type="scientific">Camelina sativa</name>
    <name type="common">False flax</name>
    <name type="synonym">Myagrum sativum</name>
    <dbReference type="NCBI Taxonomy" id="90675"/>
    <lineage>
        <taxon>Eukaryota</taxon>
        <taxon>Viridiplantae</taxon>
        <taxon>Streptophyta</taxon>
        <taxon>Embryophyta</taxon>
        <taxon>Tracheophyta</taxon>
        <taxon>Spermatophyta</taxon>
        <taxon>Magnoliopsida</taxon>
        <taxon>eudicotyledons</taxon>
        <taxon>Gunneridae</taxon>
        <taxon>Pentapetalae</taxon>
        <taxon>rosids</taxon>
        <taxon>malvids</taxon>
        <taxon>Brassicales</taxon>
        <taxon>Brassicaceae</taxon>
        <taxon>Camelineae</taxon>
        <taxon>Camelina</taxon>
    </lineage>
</organism>
<proteinExistence type="predicted"/>
<dbReference type="PROSITE" id="PS00639">
    <property type="entry name" value="THIOL_PROTEASE_HIS"/>
    <property type="match status" value="1"/>
</dbReference>
<keyword evidence="3" id="KW-1185">Reference proteome</keyword>
<name>A0ABM0WAE0_CAMSA</name>